<sequence>MASFDSDCFFSSSLVLCQISETFHFIYFVLFQEKLKMHDSKLFNRFLVP</sequence>
<keyword evidence="1" id="KW-0812">Transmembrane</keyword>
<proteinExistence type="predicted"/>
<dbReference type="EMBL" id="GBXM01099580">
    <property type="protein sequence ID" value="JAH08997.1"/>
    <property type="molecule type" value="Transcribed_RNA"/>
</dbReference>
<reference evidence="2" key="2">
    <citation type="journal article" date="2015" name="Fish Shellfish Immunol.">
        <title>Early steps in the European eel (Anguilla anguilla)-Vibrio vulnificus interaction in the gills: Role of the RtxA13 toxin.</title>
        <authorList>
            <person name="Callol A."/>
            <person name="Pajuelo D."/>
            <person name="Ebbesson L."/>
            <person name="Teles M."/>
            <person name="MacKenzie S."/>
            <person name="Amaro C."/>
        </authorList>
    </citation>
    <scope>NUCLEOTIDE SEQUENCE</scope>
</reference>
<keyword evidence="1" id="KW-1133">Transmembrane helix</keyword>
<evidence type="ECO:0000313" key="2">
    <source>
        <dbReference type="EMBL" id="JAH08997.1"/>
    </source>
</evidence>
<organism evidence="2">
    <name type="scientific">Anguilla anguilla</name>
    <name type="common">European freshwater eel</name>
    <name type="synonym">Muraena anguilla</name>
    <dbReference type="NCBI Taxonomy" id="7936"/>
    <lineage>
        <taxon>Eukaryota</taxon>
        <taxon>Metazoa</taxon>
        <taxon>Chordata</taxon>
        <taxon>Craniata</taxon>
        <taxon>Vertebrata</taxon>
        <taxon>Euteleostomi</taxon>
        <taxon>Actinopterygii</taxon>
        <taxon>Neopterygii</taxon>
        <taxon>Teleostei</taxon>
        <taxon>Anguilliformes</taxon>
        <taxon>Anguillidae</taxon>
        <taxon>Anguilla</taxon>
    </lineage>
</organism>
<reference evidence="2" key="1">
    <citation type="submission" date="2014-11" db="EMBL/GenBank/DDBJ databases">
        <authorList>
            <person name="Amaro Gonzalez C."/>
        </authorList>
    </citation>
    <scope>NUCLEOTIDE SEQUENCE</scope>
</reference>
<accession>A0A0E9PXI6</accession>
<protein>
    <submittedName>
        <fullName evidence="2">Uncharacterized protein</fullName>
    </submittedName>
</protein>
<feature type="transmembrane region" description="Helical" evidence="1">
    <location>
        <begin position="12"/>
        <end position="31"/>
    </location>
</feature>
<dbReference type="AlphaFoldDB" id="A0A0E9PXI6"/>
<name>A0A0E9PXI6_ANGAN</name>
<evidence type="ECO:0000256" key="1">
    <source>
        <dbReference type="SAM" id="Phobius"/>
    </source>
</evidence>
<keyword evidence="1" id="KW-0472">Membrane</keyword>